<organism evidence="10 11">
    <name type="scientific">Sulfuriroseicoccus oceanibius</name>
    <dbReference type="NCBI Taxonomy" id="2707525"/>
    <lineage>
        <taxon>Bacteria</taxon>
        <taxon>Pseudomonadati</taxon>
        <taxon>Verrucomicrobiota</taxon>
        <taxon>Verrucomicrobiia</taxon>
        <taxon>Verrucomicrobiales</taxon>
        <taxon>Verrucomicrobiaceae</taxon>
        <taxon>Sulfuriroseicoccus</taxon>
    </lineage>
</organism>
<dbReference type="NCBIfam" id="TIGR00871">
    <property type="entry name" value="zwf"/>
    <property type="match status" value="1"/>
</dbReference>
<dbReference type="EMBL" id="CP066776">
    <property type="protein sequence ID" value="QQL43776.1"/>
    <property type="molecule type" value="Genomic_DNA"/>
</dbReference>
<protein>
    <recommendedName>
        <fullName evidence="7">Glucose-6-phosphate 1-dehydrogenase</fullName>
        <shortName evidence="7">G6PD</shortName>
        <ecNumber evidence="7">1.1.1.49</ecNumber>
    </recommendedName>
</protein>
<dbReference type="PRINTS" id="PR00079">
    <property type="entry name" value="G6PDHDRGNASE"/>
</dbReference>
<evidence type="ECO:0000256" key="7">
    <source>
        <dbReference type="HAMAP-Rule" id="MF_00966"/>
    </source>
</evidence>
<dbReference type="InterPro" id="IPR019796">
    <property type="entry name" value="G6P_DH_AS"/>
</dbReference>
<name>A0A6B3L244_9BACT</name>
<dbReference type="Pfam" id="PF00479">
    <property type="entry name" value="G6PD_N"/>
    <property type="match status" value="1"/>
</dbReference>
<feature type="binding site" evidence="7">
    <location>
        <position position="200"/>
    </location>
    <ligand>
        <name>substrate</name>
    </ligand>
</feature>
<comment type="similarity">
    <text evidence="2 7">Belongs to the glucose-6-phosphate dehydrogenase family.</text>
</comment>
<keyword evidence="5 7" id="KW-0560">Oxidoreductase</keyword>
<evidence type="ECO:0000259" key="9">
    <source>
        <dbReference type="Pfam" id="PF02781"/>
    </source>
</evidence>
<feature type="domain" description="Glucose-6-phosphate dehydrogenase NAD-binding" evidence="8">
    <location>
        <begin position="22"/>
        <end position="205"/>
    </location>
</feature>
<dbReference type="PANTHER" id="PTHR23429">
    <property type="entry name" value="GLUCOSE-6-PHOSPHATE 1-DEHYDROGENASE G6PD"/>
    <property type="match status" value="1"/>
</dbReference>
<dbReference type="PIRSF" id="PIRSF000110">
    <property type="entry name" value="G6PD"/>
    <property type="match status" value="1"/>
</dbReference>
<evidence type="ECO:0000256" key="6">
    <source>
        <dbReference type="ARBA" id="ARBA00023277"/>
    </source>
</evidence>
<comment type="pathway">
    <text evidence="1 7">Carbohydrate degradation; pentose phosphate pathway; D-ribulose 5-phosphate from D-glucose 6-phosphate (oxidative stage): step 1/3.</text>
</comment>
<evidence type="ECO:0000313" key="11">
    <source>
        <dbReference type="Proteomes" id="UP000475117"/>
    </source>
</evidence>
<dbReference type="InterPro" id="IPR001282">
    <property type="entry name" value="G6P_DH"/>
</dbReference>
<evidence type="ECO:0000313" key="10">
    <source>
        <dbReference type="EMBL" id="QQL43776.1"/>
    </source>
</evidence>
<feature type="binding site" evidence="7">
    <location>
        <position position="360"/>
    </location>
    <ligand>
        <name>substrate</name>
    </ligand>
</feature>
<feature type="binding site" evidence="7">
    <location>
        <position position="234"/>
    </location>
    <ligand>
        <name>substrate</name>
    </ligand>
</feature>
<feature type="binding site" evidence="7">
    <location>
        <position position="59"/>
    </location>
    <ligand>
        <name>NADP(+)</name>
        <dbReference type="ChEBI" id="CHEBI:58349"/>
    </ligand>
</feature>
<dbReference type="GO" id="GO:0006006">
    <property type="term" value="P:glucose metabolic process"/>
    <property type="evidence" value="ECO:0007669"/>
    <property type="project" value="UniProtKB-KW"/>
</dbReference>
<dbReference type="Gene3D" id="3.30.360.10">
    <property type="entry name" value="Dihydrodipicolinate Reductase, domain 2"/>
    <property type="match status" value="1"/>
</dbReference>
<dbReference type="Proteomes" id="UP000475117">
    <property type="component" value="Chromosome"/>
</dbReference>
<feature type="binding site" evidence="7">
    <location>
        <position position="254"/>
    </location>
    <ligand>
        <name>substrate</name>
    </ligand>
</feature>
<dbReference type="RefSeq" id="WP_164361721.1">
    <property type="nucleotide sequence ID" value="NZ_CP066776.1"/>
</dbReference>
<dbReference type="GO" id="GO:0004345">
    <property type="term" value="F:glucose-6-phosphate dehydrogenase activity"/>
    <property type="evidence" value="ECO:0007669"/>
    <property type="project" value="UniProtKB-UniRule"/>
</dbReference>
<dbReference type="PANTHER" id="PTHR23429:SF0">
    <property type="entry name" value="GLUCOSE-6-PHOSPHATE 1-DEHYDROGENASE"/>
    <property type="match status" value="1"/>
</dbReference>
<reference evidence="10 11" key="1">
    <citation type="submission" date="2020-12" db="EMBL/GenBank/DDBJ databases">
        <title>Sulforoseuscoccus oceanibium gen. nov., sp. nov., a representative of the phylum Verrucomicrobia with special cytoplasmic membrane, and proposal of Sulforoseuscoccusaceae fam. nov.</title>
        <authorList>
            <person name="Xi F."/>
        </authorList>
    </citation>
    <scope>NUCLEOTIDE SEQUENCE [LARGE SCALE GENOMIC DNA]</scope>
    <source>
        <strain evidence="10 11">T37</strain>
    </source>
</reference>
<dbReference type="EC" id="1.1.1.49" evidence="7"/>
<keyword evidence="11" id="KW-1185">Reference proteome</keyword>
<gene>
    <name evidence="7 10" type="primary">zwf</name>
    <name evidence="10" type="ORF">G3M56_007635</name>
</gene>
<accession>A0A6B3L244</accession>
<evidence type="ECO:0000256" key="5">
    <source>
        <dbReference type="ARBA" id="ARBA00023002"/>
    </source>
</evidence>
<dbReference type="KEGG" id="soa:G3M56_007635"/>
<dbReference type="Pfam" id="PF02781">
    <property type="entry name" value="G6PD_C"/>
    <property type="match status" value="1"/>
</dbReference>
<dbReference type="HAMAP" id="MF_00966">
    <property type="entry name" value="G6PD"/>
    <property type="match status" value="1"/>
</dbReference>
<dbReference type="GO" id="GO:0050661">
    <property type="term" value="F:NADP binding"/>
    <property type="evidence" value="ECO:0007669"/>
    <property type="project" value="UniProtKB-UniRule"/>
</dbReference>
<dbReference type="InterPro" id="IPR036291">
    <property type="entry name" value="NAD(P)-bd_dom_sf"/>
</dbReference>
<evidence type="ECO:0000256" key="2">
    <source>
        <dbReference type="ARBA" id="ARBA00009975"/>
    </source>
</evidence>
<feature type="domain" description="Glucose-6-phosphate dehydrogenase C-terminal" evidence="9">
    <location>
        <begin position="207"/>
        <end position="508"/>
    </location>
</feature>
<keyword evidence="3 7" id="KW-0313">Glucose metabolism</keyword>
<evidence type="ECO:0000256" key="4">
    <source>
        <dbReference type="ARBA" id="ARBA00022857"/>
    </source>
</evidence>
<sequence length="510" mass="57460">MTDNPFREEQVARNIAEQCTIVIFGATGDLTHRKLVPAIYNIAADGELPHGTRIVGFARRDKSDEQFRQELAEMNAKVSRQGHSDTLWDSYAENIHYHQSTFTDLDGYKSLAKRLDELEDAAGGPCNRLFYLASAPEFFDDILENLKEAGLNQARGDKWSRVIVEKPFGKDLATAKHLNEVVNATFEEKDTYRIDHYLGKETAQNIMVLRFANAIFEPLWNNQFIDHVQITCSEDLGMEGGRGGYYDTAGALRDMVQNHLLQLLSLVAMEPPVDLSADGVRDAKVNVLRSLRPMPTAEDVAANVVRGQYTAGSINGNSVPGYREEDRVNPQSMTEAYVALRLHIDNWRWEGVPFFVRVGKRLPKKSTEISIHFKKAPNVLFNRDNTSGRENVLVIRIQPDEGHSLRMVSKIPGATTRMESVKMDFRYATSFGKASPEAYERLLLDAMAGDATLFARRDEVENAWKFIDQIEHAWHQSDNPPPMAEFEAGSWGPAEADALLAEGGRTWRRL</sequence>
<dbReference type="AlphaFoldDB" id="A0A6B3L244"/>
<proteinExistence type="inferred from homology"/>
<keyword evidence="6 7" id="KW-0119">Carbohydrate metabolism</keyword>
<dbReference type="SUPFAM" id="SSF51735">
    <property type="entry name" value="NAD(P)-binding Rossmann-fold domains"/>
    <property type="match status" value="1"/>
</dbReference>
<evidence type="ECO:0000259" key="8">
    <source>
        <dbReference type="Pfam" id="PF00479"/>
    </source>
</evidence>
<dbReference type="GO" id="GO:0009051">
    <property type="term" value="P:pentose-phosphate shunt, oxidative branch"/>
    <property type="evidence" value="ECO:0007669"/>
    <property type="project" value="TreeGrafter"/>
</dbReference>
<evidence type="ECO:0000256" key="3">
    <source>
        <dbReference type="ARBA" id="ARBA00022526"/>
    </source>
</evidence>
<dbReference type="GO" id="GO:0005829">
    <property type="term" value="C:cytosol"/>
    <property type="evidence" value="ECO:0007669"/>
    <property type="project" value="TreeGrafter"/>
</dbReference>
<feature type="binding site" evidence="7">
    <location>
        <position position="365"/>
    </location>
    <ligand>
        <name>substrate</name>
    </ligand>
</feature>
<feature type="binding site" evidence="7">
    <location>
        <position position="196"/>
    </location>
    <ligand>
        <name>substrate</name>
    </ligand>
</feature>
<feature type="active site" description="Proton acceptor" evidence="7">
    <location>
        <position position="259"/>
    </location>
</feature>
<evidence type="ECO:0000256" key="1">
    <source>
        <dbReference type="ARBA" id="ARBA00004937"/>
    </source>
</evidence>
<feature type="binding site" evidence="7">
    <location>
        <position position="166"/>
    </location>
    <ligand>
        <name>NADP(+)</name>
        <dbReference type="ChEBI" id="CHEBI:58349"/>
    </ligand>
</feature>
<comment type="catalytic activity">
    <reaction evidence="7">
        <text>D-glucose 6-phosphate + NADP(+) = 6-phospho-D-glucono-1,5-lactone + NADPH + H(+)</text>
        <dbReference type="Rhea" id="RHEA:15841"/>
        <dbReference type="ChEBI" id="CHEBI:15378"/>
        <dbReference type="ChEBI" id="CHEBI:57783"/>
        <dbReference type="ChEBI" id="CHEBI:57955"/>
        <dbReference type="ChEBI" id="CHEBI:58349"/>
        <dbReference type="ChEBI" id="CHEBI:61548"/>
        <dbReference type="EC" id="1.1.1.49"/>
    </reaction>
</comment>
<dbReference type="SUPFAM" id="SSF55347">
    <property type="entry name" value="Glyceraldehyde-3-phosphate dehydrogenase-like, C-terminal domain"/>
    <property type="match status" value="1"/>
</dbReference>
<comment type="function">
    <text evidence="7">Catalyzes the oxidation of glucose 6-phosphate to 6-phosphogluconolactone.</text>
</comment>
<dbReference type="Gene3D" id="3.40.50.720">
    <property type="entry name" value="NAD(P)-binding Rossmann-like Domain"/>
    <property type="match status" value="1"/>
</dbReference>
<dbReference type="UniPathway" id="UPA00115">
    <property type="reaction ID" value="UER00408"/>
</dbReference>
<keyword evidence="4 7" id="KW-0521">NADP</keyword>
<dbReference type="InterPro" id="IPR022675">
    <property type="entry name" value="G6P_DH_C"/>
</dbReference>
<dbReference type="PROSITE" id="PS00069">
    <property type="entry name" value="G6P_DEHYDROGENASE"/>
    <property type="match status" value="1"/>
</dbReference>
<comment type="caution">
    <text evidence="7">Lacks conserved residue(s) required for the propagation of feature annotation.</text>
</comment>
<dbReference type="InterPro" id="IPR022674">
    <property type="entry name" value="G6P_DH_NAD-bd"/>
</dbReference>
<dbReference type="NCBIfam" id="NF009492">
    <property type="entry name" value="PRK12853.1-3"/>
    <property type="match status" value="1"/>
</dbReference>